<proteinExistence type="predicted"/>
<name>A0A9D5JZJ4_9BACT</name>
<feature type="transmembrane region" description="Helical" evidence="6">
    <location>
        <begin position="412"/>
        <end position="433"/>
    </location>
</feature>
<feature type="transmembrane region" description="Helical" evidence="6">
    <location>
        <begin position="201"/>
        <end position="221"/>
    </location>
</feature>
<evidence type="ECO:0000256" key="3">
    <source>
        <dbReference type="ARBA" id="ARBA00022692"/>
    </source>
</evidence>
<dbReference type="InterPro" id="IPR036259">
    <property type="entry name" value="MFS_trans_sf"/>
</dbReference>
<dbReference type="InterPro" id="IPR020846">
    <property type="entry name" value="MFS_dom"/>
</dbReference>
<accession>A0A9D5JZJ4</accession>
<feature type="transmembrane region" description="Helical" evidence="6">
    <location>
        <begin position="520"/>
        <end position="538"/>
    </location>
</feature>
<feature type="transmembrane region" description="Helical" evidence="6">
    <location>
        <begin position="578"/>
        <end position="599"/>
    </location>
</feature>
<dbReference type="InterPro" id="IPR011701">
    <property type="entry name" value="MFS"/>
</dbReference>
<evidence type="ECO:0000256" key="4">
    <source>
        <dbReference type="ARBA" id="ARBA00022989"/>
    </source>
</evidence>
<dbReference type="GO" id="GO:0022857">
    <property type="term" value="F:transmembrane transporter activity"/>
    <property type="evidence" value="ECO:0007669"/>
    <property type="project" value="InterPro"/>
</dbReference>
<gene>
    <name evidence="8" type="ORF">GF339_21100</name>
</gene>
<keyword evidence="4 6" id="KW-1133">Transmembrane helix</keyword>
<keyword evidence="3 6" id="KW-0812">Transmembrane</keyword>
<feature type="domain" description="Major facilitator superfamily (MFS) profile" evidence="7">
    <location>
        <begin position="449"/>
        <end position="846"/>
    </location>
</feature>
<feature type="transmembrane region" description="Helical" evidence="6">
    <location>
        <begin position="454"/>
        <end position="473"/>
    </location>
</feature>
<evidence type="ECO:0000313" key="8">
    <source>
        <dbReference type="EMBL" id="MBD3327098.1"/>
    </source>
</evidence>
<evidence type="ECO:0000256" key="6">
    <source>
        <dbReference type="SAM" id="Phobius"/>
    </source>
</evidence>
<feature type="transmembrane region" description="Helical" evidence="6">
    <location>
        <begin position="544"/>
        <end position="566"/>
    </location>
</feature>
<comment type="caution">
    <text evidence="8">The sequence shown here is derived from an EMBL/GenBank/DDBJ whole genome shotgun (WGS) entry which is preliminary data.</text>
</comment>
<feature type="transmembrane region" description="Helical" evidence="6">
    <location>
        <begin position="663"/>
        <end position="684"/>
    </location>
</feature>
<keyword evidence="5 6" id="KW-0472">Membrane</keyword>
<feature type="transmembrane region" description="Helical" evidence="6">
    <location>
        <begin position="242"/>
        <end position="260"/>
    </location>
</feature>
<dbReference type="EMBL" id="WJJP01000686">
    <property type="protein sequence ID" value="MBD3327098.1"/>
    <property type="molecule type" value="Genomic_DNA"/>
</dbReference>
<dbReference type="SUPFAM" id="SSF103473">
    <property type="entry name" value="MFS general substrate transporter"/>
    <property type="match status" value="1"/>
</dbReference>
<evidence type="ECO:0000256" key="5">
    <source>
        <dbReference type="ARBA" id="ARBA00023136"/>
    </source>
</evidence>
<feature type="transmembrane region" description="Helical" evidence="6">
    <location>
        <begin position="731"/>
        <end position="764"/>
    </location>
</feature>
<feature type="transmembrane region" description="Helical" evidence="6">
    <location>
        <begin position="605"/>
        <end position="624"/>
    </location>
</feature>
<feature type="transmembrane region" description="Helical" evidence="6">
    <location>
        <begin position="822"/>
        <end position="841"/>
    </location>
</feature>
<dbReference type="Proteomes" id="UP000649604">
    <property type="component" value="Unassembled WGS sequence"/>
</dbReference>
<sequence length="856" mass="94724">METSTTNQEPQAKGSIKFKLIISAVVLLLLALGFNALLSLNSLEKLYVESIASQYSAIGKDLQRNLERSLRFGKSITKFIGMEKILEETKRNITREIVEDDAVMASVNSATTADISVSVALPEGEILYSTDETLVNTTLPQEAQVNYADASTLPTYIKHEETYITPLPIRDMKQQWVATAIIAFHERQVRSLLTTVRDRNIKMIALIVAGSIVVLLLLFRLMTPSRRIEINVHTLPQFKRKLYISLFLVIALAQIIFSGWNTNDFKNYYLQINKQKTRTLTALLKEDIEFLFSKGIDIRKLVKMDQVLGEIITASPELQNIVIVDQDGTPLYGASKDGVIDFQSLPEDQQQQASEEMRVSDPAYQVRLELLNPEEKVEGYISAHVGQEGYISTNLSKQVIFAKLFEIGLDSATVLVISMLFFIELLILIFQFIERQAAGTGVAQAIDYRAIRPATFLFFFGIDISITFLPLYMERLYTPFFGLSKEMIIALPISAEMLFAGISVVIAGIWLDRRGWHKPFLWGLLLSSAGYLYSWIAPDALHFVISRGVVGIGYGLALMAAQGFVVQYTDEKTKAQGLTQLFAGLFAGSICGGAAGAILAERLGYSLVFFIGAVMIFLVITYAISFMRHALKQAEPQHHEAAEVTTQSFTIGQLFRFLFNRNVLSLVLFSSFPGAIALVGFINYFCPVYLNRIGASQSNIGRVYMLYGICLIYLAPFISKYVDASSDKKKFIILSGVLTSLAFTIFYFSGGIAATASAVLILGLSDSIGSGSRSAYALKLEVTRELGEGKAIGVFSTASKIGQVIAPILFGWLVVTIGIQKGITYFGLAYLCATALFLLVAQQERKAMTVAEERPL</sequence>
<dbReference type="GO" id="GO:0005886">
    <property type="term" value="C:plasma membrane"/>
    <property type="evidence" value="ECO:0007669"/>
    <property type="project" value="UniProtKB-SubCell"/>
</dbReference>
<dbReference type="PANTHER" id="PTHR43124">
    <property type="entry name" value="PURINE EFFLUX PUMP PBUE"/>
    <property type="match status" value="1"/>
</dbReference>
<dbReference type="Pfam" id="PF07690">
    <property type="entry name" value="MFS_1"/>
    <property type="match status" value="1"/>
</dbReference>
<dbReference type="Gene3D" id="1.20.1250.20">
    <property type="entry name" value="MFS general substrate transporter like domains"/>
    <property type="match status" value="1"/>
</dbReference>
<feature type="transmembrane region" description="Helical" evidence="6">
    <location>
        <begin position="488"/>
        <end position="511"/>
    </location>
</feature>
<reference evidence="8" key="1">
    <citation type="submission" date="2019-11" db="EMBL/GenBank/DDBJ databases">
        <title>Microbial mats filling the niche in hypersaline microbial mats.</title>
        <authorList>
            <person name="Wong H.L."/>
            <person name="Macleod F.I."/>
            <person name="White R.A. III"/>
            <person name="Burns B.P."/>
        </authorList>
    </citation>
    <scope>NUCLEOTIDE SEQUENCE</scope>
    <source>
        <strain evidence="8">Rbin_158</strain>
    </source>
</reference>
<protein>
    <submittedName>
        <fullName evidence="8">MFS transporter</fullName>
    </submittedName>
</protein>
<evidence type="ECO:0000259" key="7">
    <source>
        <dbReference type="PROSITE" id="PS50850"/>
    </source>
</evidence>
<feature type="transmembrane region" description="Helical" evidence="6">
    <location>
        <begin position="704"/>
        <end position="722"/>
    </location>
</feature>
<dbReference type="PROSITE" id="PS50850">
    <property type="entry name" value="MFS"/>
    <property type="match status" value="1"/>
</dbReference>
<keyword evidence="2" id="KW-1003">Cell membrane</keyword>
<evidence type="ECO:0000313" key="9">
    <source>
        <dbReference type="Proteomes" id="UP000649604"/>
    </source>
</evidence>
<dbReference type="PANTHER" id="PTHR43124:SF3">
    <property type="entry name" value="CHLORAMPHENICOL EFFLUX PUMP RV0191"/>
    <property type="match status" value="1"/>
</dbReference>
<feature type="transmembrane region" description="Helical" evidence="6">
    <location>
        <begin position="20"/>
        <end position="40"/>
    </location>
</feature>
<comment type="subcellular location">
    <subcellularLocation>
        <location evidence="1">Cell membrane</location>
        <topology evidence="1">Multi-pass membrane protein</topology>
    </subcellularLocation>
</comment>
<dbReference type="InterPro" id="IPR050189">
    <property type="entry name" value="MFS_Efflux_Transporters"/>
</dbReference>
<organism evidence="8 9">
    <name type="scientific">candidate division KSB3 bacterium</name>
    <dbReference type="NCBI Taxonomy" id="2044937"/>
    <lineage>
        <taxon>Bacteria</taxon>
        <taxon>candidate division KSB3</taxon>
    </lineage>
</organism>
<evidence type="ECO:0000256" key="2">
    <source>
        <dbReference type="ARBA" id="ARBA00022475"/>
    </source>
</evidence>
<evidence type="ECO:0000256" key="1">
    <source>
        <dbReference type="ARBA" id="ARBA00004651"/>
    </source>
</evidence>
<dbReference type="AlphaFoldDB" id="A0A9D5JZJ4"/>